<dbReference type="AlphaFoldDB" id="A0AAW1QXX5"/>
<evidence type="ECO:0000313" key="8">
    <source>
        <dbReference type="Proteomes" id="UP001438707"/>
    </source>
</evidence>
<dbReference type="Pfam" id="PF10475">
    <property type="entry name" value="Vps54_N"/>
    <property type="match status" value="1"/>
</dbReference>
<dbReference type="GO" id="GO:0032456">
    <property type="term" value="P:endocytic recycling"/>
    <property type="evidence" value="ECO:0007669"/>
    <property type="project" value="InterPro"/>
</dbReference>
<sequence>MLGQFNKALGGKIGDLISLDKWVGPAREESIPAQRIIITPQDLLEEDDGREAILQTLESAFYQKNFDAVVHQLQLLPPLVDNTVIDDIVEARTGVLEVVSEVLSLHVLKNYDLFVAGINEIAALEVTLQEAHATTKGARELLALTLKDVETNVRITQLARTKAALVHALDILMALHQASTLQAALRDAQENGEYAHALWLCERCGRAVQTMPKLRVAMQLSQTIARLHEDTTARLTIALQATCCDFRPERLGKVLEGYMALGAVAQLGPEITTAFASGVDASVMAVVRGVLLTRPGFEDRLKTSSTLQELVKWLPPDLFRICLAQVLAVIFDVMLSHHTMACWHNAALDRHAQDTVHLQELKKQCKSNLAAASGPASPGAQSSWTGSSRGPFSSSNRSSPAILQPLQPGSTRASSPQRPLQTSAASGKGQPPDASSLGRVPTVPALSLQLPHGSPRSTPGGPAPLAPSSQAQRLDMDSPGKSGSLSSWDPSLVSTPQSPGSPLRPHTGESRLGQTSASAAEVPIARNPRDELQEVENAEGAEMVWGEVLQAVGGGLQAARSFLWDGAARKLSTLLASPAAFEGEHFLQVLEWVQRIVAAGEAFSGAECSILRALLSTQGVNFFKAFHTSTLEALSSLISKELWRRLPVPAEGLPALAHALRQPTYTELLPALSKLKPSQAVAGDFAMWAAAGNPWRARRRRSPKKGIPAFRIGFAGANAMADDRASRRLEVDEQGIPRRISNDPWSNTTSRRTSADTDATTAFATKSIMSEDVISEEEPEDVYADFIDEDSQRVKEAGGASFTAIAKDAALETAGLPNFAVKLMKWMHDYGVLLRLLRPATFIWTGVCELFELQLLGTFVAFGGTSLADLDSDKPKAGSSDGVSTRLRLTLLRIANQSLSKYRQLVLPGKPVASAWHSLLASQGNAPAEPKAALSGGGNAANAATIHTQQSVEATAINNAGNYFGLQERSVAVETLHAVAAEFKRCRADLQALLTSAEYPALEAFFSRTVEAAEDAEDCILRAGARLNLPLQQVSDAIASQGYNLAEPPMGPSPWVDELCLQLAHFRDRLAQVRSLSDRNQRQLWRHAIALVGEVVLDSIARVRSRCSAIGRNAMAMDLSEAGHGLRNVCPHEDELRIAVDVSTRFVDNYIKAFFIQTDEELERWVQTNPQYSKEQHMQLGSAIADFRGLKRKDKALLLSRLEASML</sequence>
<keyword evidence="3" id="KW-0175">Coiled coil</keyword>
<feature type="region of interest" description="Disordered" evidence="4">
    <location>
        <begin position="369"/>
        <end position="529"/>
    </location>
</feature>
<evidence type="ECO:0000256" key="3">
    <source>
        <dbReference type="ARBA" id="ARBA00023054"/>
    </source>
</evidence>
<dbReference type="GO" id="GO:0000149">
    <property type="term" value="F:SNARE binding"/>
    <property type="evidence" value="ECO:0007669"/>
    <property type="project" value="TreeGrafter"/>
</dbReference>
<evidence type="ECO:0000259" key="5">
    <source>
        <dbReference type="Pfam" id="PF10474"/>
    </source>
</evidence>
<dbReference type="PANTHER" id="PTHR13258">
    <property type="entry name" value="SYNDETIN"/>
    <property type="match status" value="1"/>
</dbReference>
<feature type="compositionally biased region" description="Polar residues" evidence="4">
    <location>
        <begin position="481"/>
        <end position="500"/>
    </location>
</feature>
<keyword evidence="8" id="KW-1185">Reference proteome</keyword>
<dbReference type="GO" id="GO:1990745">
    <property type="term" value="C:EARP complex"/>
    <property type="evidence" value="ECO:0007669"/>
    <property type="project" value="InterPro"/>
</dbReference>
<feature type="domain" description="Syndetin C-terminal" evidence="5">
    <location>
        <begin position="964"/>
        <end position="1203"/>
    </location>
</feature>
<feature type="domain" description="Vacuolar protein sorting-associated protein 54 N-terminal" evidence="6">
    <location>
        <begin position="55"/>
        <end position="343"/>
    </location>
</feature>
<feature type="region of interest" description="Disordered" evidence="4">
    <location>
        <begin position="738"/>
        <end position="757"/>
    </location>
</feature>
<dbReference type="PANTHER" id="PTHR13258:SF0">
    <property type="entry name" value="SYNDETIN"/>
    <property type="match status" value="1"/>
</dbReference>
<evidence type="ECO:0000256" key="1">
    <source>
        <dbReference type="ARBA" id="ARBA00022448"/>
    </source>
</evidence>
<keyword evidence="1" id="KW-0813">Transport</keyword>
<dbReference type="GO" id="GO:0015031">
    <property type="term" value="P:protein transport"/>
    <property type="evidence" value="ECO:0007669"/>
    <property type="project" value="UniProtKB-KW"/>
</dbReference>
<name>A0AAW1QXX5_9CHLO</name>
<proteinExistence type="predicted"/>
<dbReference type="InterPro" id="IPR040047">
    <property type="entry name" value="VPS50"/>
</dbReference>
<evidence type="ECO:0000256" key="2">
    <source>
        <dbReference type="ARBA" id="ARBA00022927"/>
    </source>
</evidence>
<organism evidence="7 8">
    <name type="scientific">Apatococcus lobatus</name>
    <dbReference type="NCBI Taxonomy" id="904363"/>
    <lineage>
        <taxon>Eukaryota</taxon>
        <taxon>Viridiplantae</taxon>
        <taxon>Chlorophyta</taxon>
        <taxon>core chlorophytes</taxon>
        <taxon>Trebouxiophyceae</taxon>
        <taxon>Chlorellales</taxon>
        <taxon>Chlorellaceae</taxon>
        <taxon>Apatococcus</taxon>
    </lineage>
</organism>
<feature type="compositionally biased region" description="Low complexity" evidence="4">
    <location>
        <begin position="370"/>
        <end position="400"/>
    </location>
</feature>
<dbReference type="InterPro" id="IPR019515">
    <property type="entry name" value="VPS54_N"/>
</dbReference>
<keyword evidence="2" id="KW-0653">Protein transport</keyword>
<protein>
    <submittedName>
        <fullName evidence="7">Uncharacterized protein</fullName>
    </submittedName>
</protein>
<dbReference type="GO" id="GO:0005829">
    <property type="term" value="C:cytosol"/>
    <property type="evidence" value="ECO:0007669"/>
    <property type="project" value="GOC"/>
</dbReference>
<comment type="caution">
    <text evidence="7">The sequence shown here is derived from an EMBL/GenBank/DDBJ whole genome shotgun (WGS) entry which is preliminary data.</text>
</comment>
<accession>A0AAW1QXX5</accession>
<reference evidence="7 8" key="1">
    <citation type="journal article" date="2024" name="Nat. Commun.">
        <title>Phylogenomics reveals the evolutionary origins of lichenization in chlorophyte algae.</title>
        <authorList>
            <person name="Puginier C."/>
            <person name="Libourel C."/>
            <person name="Otte J."/>
            <person name="Skaloud P."/>
            <person name="Haon M."/>
            <person name="Grisel S."/>
            <person name="Petersen M."/>
            <person name="Berrin J.G."/>
            <person name="Delaux P.M."/>
            <person name="Dal Grande F."/>
            <person name="Keller J."/>
        </authorList>
    </citation>
    <scope>NUCLEOTIDE SEQUENCE [LARGE SCALE GENOMIC DNA]</scope>
    <source>
        <strain evidence="7 8">SAG 2145</strain>
    </source>
</reference>
<dbReference type="GO" id="GO:0042147">
    <property type="term" value="P:retrograde transport, endosome to Golgi"/>
    <property type="evidence" value="ECO:0007669"/>
    <property type="project" value="InterPro"/>
</dbReference>
<evidence type="ECO:0000256" key="4">
    <source>
        <dbReference type="SAM" id="MobiDB-lite"/>
    </source>
</evidence>
<evidence type="ECO:0000259" key="6">
    <source>
        <dbReference type="Pfam" id="PF10475"/>
    </source>
</evidence>
<feature type="compositionally biased region" description="Polar residues" evidence="4">
    <location>
        <begin position="407"/>
        <end position="425"/>
    </location>
</feature>
<dbReference type="Pfam" id="PF10474">
    <property type="entry name" value="Syndetin_C"/>
    <property type="match status" value="1"/>
</dbReference>
<feature type="compositionally biased region" description="Low complexity" evidence="4">
    <location>
        <begin position="748"/>
        <end position="757"/>
    </location>
</feature>
<evidence type="ECO:0000313" key="7">
    <source>
        <dbReference type="EMBL" id="KAK9825977.1"/>
    </source>
</evidence>
<dbReference type="Proteomes" id="UP001438707">
    <property type="component" value="Unassembled WGS sequence"/>
</dbReference>
<dbReference type="EMBL" id="JALJOS010000022">
    <property type="protein sequence ID" value="KAK9825977.1"/>
    <property type="molecule type" value="Genomic_DNA"/>
</dbReference>
<dbReference type="InterPro" id="IPR019514">
    <property type="entry name" value="Syndetin_C"/>
</dbReference>
<gene>
    <name evidence="7" type="ORF">WJX74_002703</name>
</gene>